<dbReference type="SUPFAM" id="SSF89796">
    <property type="entry name" value="CoA-transferase family III (CaiB/BaiF)"/>
    <property type="match status" value="1"/>
</dbReference>
<reference evidence="2 3" key="1">
    <citation type="submission" date="2024-01" db="EMBL/GenBank/DDBJ databases">
        <title>Niabella digestum sp. nov., isolated from waste digestion system.</title>
        <authorList>
            <person name="Zhang L."/>
        </authorList>
    </citation>
    <scope>NUCLEOTIDE SEQUENCE [LARGE SCALE GENOMIC DNA]</scope>
    <source>
        <strain evidence="2 3">A18</strain>
    </source>
</reference>
<evidence type="ECO:0000313" key="3">
    <source>
        <dbReference type="Proteomes" id="UP001357452"/>
    </source>
</evidence>
<dbReference type="EMBL" id="JAZGLY010000007">
    <property type="protein sequence ID" value="MEE6187953.1"/>
    <property type="molecule type" value="Genomic_DNA"/>
</dbReference>
<sequence length="393" mass="43240">MKLLQDIVVIDFSQFLSGPSASLCLSDFGAEVIKIEKPGTGDICRELYVSDVVVDGESSIFHAINRNKKSYAADLKNPKDAEKIRKLIAAADVVIHNFRPGVMERLGFGYEAVKKINPSVIYAAVSGFGETGEWKHLPGQDLLLQALSGIIWLNNSSHAAPTPMGVSVIDIFSGAHLVQGILSLLYRRGITGEGGLVQVSMLESALDFQFEALTCFYNDGNALPQRSAINSGHAYVAAPYGIYKTKDGYIALAMADILLLAELTGCEKLKAYKDKREWFAKRDEIKALLRERLLENTTSYWLSIFEPKDIWCSRVLNYEELTQEEGYKALNMEIVVQTSNGLSIKTIRSPIKINGKVLSGSKGAPALGEHNALIEAQYKLNQNISEVQTVSDE</sequence>
<comment type="caution">
    <text evidence="2">The sequence shown here is derived from an EMBL/GenBank/DDBJ whole genome shotgun (WGS) entry which is preliminary data.</text>
</comment>
<dbReference type="PANTHER" id="PTHR48207:SF4">
    <property type="entry name" value="BLL6097 PROTEIN"/>
    <property type="match status" value="1"/>
</dbReference>
<dbReference type="InterPro" id="IPR044855">
    <property type="entry name" value="CoA-Trfase_III_dom3_sf"/>
</dbReference>
<dbReference type="Gene3D" id="3.30.1540.10">
    <property type="entry name" value="formyl-coa transferase, domain 3"/>
    <property type="match status" value="1"/>
</dbReference>
<dbReference type="Proteomes" id="UP001357452">
    <property type="component" value="Unassembled WGS sequence"/>
</dbReference>
<organism evidence="2 3">
    <name type="scientific">Niabella digestorum</name>
    <dbReference type="NCBI Taxonomy" id="3117701"/>
    <lineage>
        <taxon>Bacteria</taxon>
        <taxon>Pseudomonadati</taxon>
        <taxon>Bacteroidota</taxon>
        <taxon>Chitinophagia</taxon>
        <taxon>Chitinophagales</taxon>
        <taxon>Chitinophagaceae</taxon>
        <taxon>Niabella</taxon>
    </lineage>
</organism>
<proteinExistence type="predicted"/>
<dbReference type="InterPro" id="IPR050483">
    <property type="entry name" value="CoA-transferase_III_domain"/>
</dbReference>
<accession>A0ABU7RIY7</accession>
<dbReference type="PANTHER" id="PTHR48207">
    <property type="entry name" value="SUCCINATE--HYDROXYMETHYLGLUTARATE COA-TRANSFERASE"/>
    <property type="match status" value="1"/>
</dbReference>
<dbReference type="Gene3D" id="3.40.50.10540">
    <property type="entry name" value="Crotonobetainyl-coa:carnitine coa-transferase, domain 1"/>
    <property type="match status" value="1"/>
</dbReference>
<dbReference type="RefSeq" id="WP_330975358.1">
    <property type="nucleotide sequence ID" value="NZ_JAZGLY010000007.1"/>
</dbReference>
<evidence type="ECO:0000313" key="2">
    <source>
        <dbReference type="EMBL" id="MEE6187953.1"/>
    </source>
</evidence>
<name>A0ABU7RIY7_9BACT</name>
<dbReference type="InterPro" id="IPR023606">
    <property type="entry name" value="CoA-Trfase_III_dom_1_sf"/>
</dbReference>
<protein>
    <submittedName>
        <fullName evidence="2">CaiB/BaiF CoA-transferase family protein</fullName>
    </submittedName>
</protein>
<dbReference type="Pfam" id="PF02515">
    <property type="entry name" value="CoA_transf_3"/>
    <property type="match status" value="1"/>
</dbReference>
<keyword evidence="3" id="KW-1185">Reference proteome</keyword>
<evidence type="ECO:0000256" key="1">
    <source>
        <dbReference type="ARBA" id="ARBA00022679"/>
    </source>
</evidence>
<gene>
    <name evidence="2" type="ORF">V2H41_11780</name>
</gene>
<keyword evidence="1" id="KW-0808">Transferase</keyword>
<dbReference type="InterPro" id="IPR003673">
    <property type="entry name" value="CoA-Trfase_fam_III"/>
</dbReference>